<feature type="chain" id="PRO_5012664247" description="Secreted protein" evidence="1">
    <location>
        <begin position="19"/>
        <end position="251"/>
    </location>
</feature>
<proteinExistence type="predicted"/>
<evidence type="ECO:0008006" key="4">
    <source>
        <dbReference type="Google" id="ProtNLM"/>
    </source>
</evidence>
<protein>
    <recommendedName>
        <fullName evidence="4">Secreted protein</fullName>
    </recommendedName>
</protein>
<evidence type="ECO:0000256" key="1">
    <source>
        <dbReference type="SAM" id="SignalP"/>
    </source>
</evidence>
<comment type="caution">
    <text evidence="2">The sequence shown here is derived from an EMBL/GenBank/DDBJ whole genome shotgun (WGS) entry which is preliminary data.</text>
</comment>
<reference evidence="3" key="1">
    <citation type="submission" date="2017-01" db="EMBL/GenBank/DDBJ databases">
        <title>Comparative genomics of anhydrobiosis in the tardigrade Hypsibius dujardini.</title>
        <authorList>
            <person name="Yoshida Y."/>
            <person name="Koutsovoulos G."/>
            <person name="Laetsch D."/>
            <person name="Stevens L."/>
            <person name="Kumar S."/>
            <person name="Horikawa D."/>
            <person name="Ishino K."/>
            <person name="Komine S."/>
            <person name="Tomita M."/>
            <person name="Blaxter M."/>
            <person name="Arakawa K."/>
        </authorList>
    </citation>
    <scope>NUCLEOTIDE SEQUENCE [LARGE SCALE GENOMIC DNA]</scope>
    <source>
        <strain evidence="3">Z151</strain>
    </source>
</reference>
<feature type="signal peptide" evidence="1">
    <location>
        <begin position="1"/>
        <end position="18"/>
    </location>
</feature>
<evidence type="ECO:0000313" key="3">
    <source>
        <dbReference type="Proteomes" id="UP000192578"/>
    </source>
</evidence>
<keyword evidence="1" id="KW-0732">Signal</keyword>
<gene>
    <name evidence="2" type="ORF">BV898_01450</name>
</gene>
<sequence length="251" mass="26296">MKVALCLLLVGVLATVSAQPALPSRGGTTTNLQGGGFLYTFQQPWYQGVQAPSGGLQTFNAAGAVPNFPGSGGSTGGDHRGPVTGQDQTFVVFFYQLVAFVVLFTRQEAVPVDEVAADDVLDRGLTAVGLVAEVADDDLDVEVVDPSRALANAVEGARAVVVIDVDEAAAEAIRRSTTPSHAHIHHPATQFVGQSKFLTHLSSGGLLCTLFLCRSIAWKPACASTRCCVGGRVGQKRVTMKMCGKFLPVAR</sequence>
<keyword evidence="3" id="KW-1185">Reference proteome</keyword>
<dbReference type="EMBL" id="MTYJ01000005">
    <property type="protein sequence ID" value="OQV24864.1"/>
    <property type="molecule type" value="Genomic_DNA"/>
</dbReference>
<accession>A0A1W0XBP2</accession>
<dbReference type="AlphaFoldDB" id="A0A1W0XBP2"/>
<organism evidence="2 3">
    <name type="scientific">Hypsibius exemplaris</name>
    <name type="common">Freshwater tardigrade</name>
    <dbReference type="NCBI Taxonomy" id="2072580"/>
    <lineage>
        <taxon>Eukaryota</taxon>
        <taxon>Metazoa</taxon>
        <taxon>Ecdysozoa</taxon>
        <taxon>Tardigrada</taxon>
        <taxon>Eutardigrada</taxon>
        <taxon>Parachela</taxon>
        <taxon>Hypsibioidea</taxon>
        <taxon>Hypsibiidae</taxon>
        <taxon>Hypsibius</taxon>
    </lineage>
</organism>
<dbReference type="Proteomes" id="UP000192578">
    <property type="component" value="Unassembled WGS sequence"/>
</dbReference>
<evidence type="ECO:0000313" key="2">
    <source>
        <dbReference type="EMBL" id="OQV24864.1"/>
    </source>
</evidence>
<name>A0A1W0XBP2_HYPEX</name>